<dbReference type="Gene3D" id="2.160.20.60">
    <property type="entry name" value="Glutamate synthase, alpha subunit, C-terminal domain"/>
    <property type="match status" value="1"/>
</dbReference>
<dbReference type="EMBL" id="DRGY01000036">
    <property type="protein sequence ID" value="HEA51609.1"/>
    <property type="molecule type" value="Genomic_DNA"/>
</dbReference>
<dbReference type="PANTHER" id="PTHR11938:SF148">
    <property type="entry name" value="GLUTAMATE SYNTHASE [NADPH] LARGE CHAIN"/>
    <property type="match status" value="1"/>
</dbReference>
<evidence type="ECO:0000256" key="18">
    <source>
        <dbReference type="ARBA" id="ARBA00023164"/>
    </source>
</evidence>
<sequence>MNSGLYHPDEFRDNCGFGLIAHMKGDASHKLLQTAIASLTSMTHRGGIAADGKTGDGCGLLIQSPDAFLKKAAQAAFGKTPGELFAVGQVFLSPELAKAASGRAAIEKRLVDQGLEIMGWRDVPVDDSCLGPIALDSMPRIEQVFVAPGAKSEPEFAISLFIGRRHAETDMADDPEFYICSLSHRTLAIKGLMMPEDLANFYKDLSDPDFATAICVFHQRFSTNTMPRWPLAQPFRYLAHNGEINTIDGNRNWAIARAAKFSSPNLPDLQTLRPLVNLAGSDSSSMDNMLEILLAGGVDLFRAARMMIPPAWQNVDTMDSELRAFYEYNSMHMEPWDGPAGLVMSDGRYAVCMLDRNGLRPARWVVTKDDFITLASEIGTHSYQPADVVAKGRVGPGQMLVVDTESGEVLHTGDIDQRLKTAQPYKRWLRENALRVETTLNQDTPDFQLMDADELLIHQKMFMVSYEERDQILRPLAENAQEAVGSMGDDTPMAVLSSKVRHVADYFRQKFAQVTNPAIDPLREAIVMSLETCLGAERNVFEETAEHANRIILTTPVLSPAKFLRIANNDRPGFTVARISLGYLPAQGLEQAVHRVCDEAEQAVRRGKVLLILSDKDLKQGELPVSSLMATGAVHHHLVANGLRCDSNIIVETGWARDPHHFAVLFGFGATAIYPYLAYQVLNDLIRTGELLMDPIDAKNNYRKGINKGLLKILSKMGISTVASYRGAQLFEAIGLADEVADLCFKGVPCRIQGAGFFDFQQDQEQLAFTAWKPRKPISPGGLLKYIHGQEYHAFNPDVVGKLQEAVSTGSYGHYKEYAALVNERPVATLRDLLGFREGIEAIGISEVEPVEQIFTRFDSAGMSLGALSPEAHEALAVAMNRLGGRSNSGEGGEDPARYGTEKGSRIKQVASGRFGVTAEYLRSADVMQIKVAQGAKPGEGGQLPGGKVNELIARLRYSVPGVTLISPPPHHDIYSIEDLAQLIFDLKQVNPQALVSVKLVSEPGVGTIAAGVAKAYADLITISGYDGGTAASPLASIRYAGSPWELGLTETQQALRANDLRGKIRLQTDGGIKTGLDVVKAAILGAESFGFGTTPMVALGCKYLRICHLNNCATGVATQNEHLREEHFKGTVEMAMNFFRFVAEETREWMAKLGVRSLEELVGRVDLLVRLPGDTERQKKLDLTRLLSNDHIPADKPQTCQVERNLPFDQGVLAETMLKAIAPAIADKTGGAWNYQVTNCDRSIGARLSGEIAAKHGNQGMVDAPITLDLVGTAGQSFGVWNVGGLNLILEGDANDYVGKGMTGGKLVVKPPRGSTFSTQETAIIGNTCLYGATGGKLFAAGTAGERFAVRNSGAHSVVEGTGDHGCEYMTGGLVTVLGATGANFGAGMTGGFAYVLDVNNTFVDKYNHELVEIQRISREEMEAYRNHLRSVIREHISETGSDWAAHILEDFDDYIGRFWLVKPKAANLRSLLASTRARPE</sequence>
<dbReference type="NCBIfam" id="NF008730">
    <property type="entry name" value="PRK11750.1"/>
    <property type="match status" value="1"/>
</dbReference>
<keyword evidence="10" id="KW-0288">FMN</keyword>
<dbReference type="InterPro" id="IPR002489">
    <property type="entry name" value="Glu_synth_asu_C"/>
</dbReference>
<comment type="cofactor">
    <cofactor evidence="3">
        <name>FAD</name>
        <dbReference type="ChEBI" id="CHEBI:57692"/>
    </cofactor>
</comment>
<keyword evidence="19" id="KW-0003">3Fe-4S</keyword>
<dbReference type="InterPro" id="IPR036485">
    <property type="entry name" value="Glu_synth_asu_C_sf"/>
</dbReference>
<dbReference type="InterPro" id="IPR029055">
    <property type="entry name" value="Ntn_hydrolases_N"/>
</dbReference>
<comment type="pathway">
    <text evidence="20">Amino-acid biosynthesis; L-glutamate biosynthesis via GLT pathway; L-glutamate from 2-oxoglutarate and L-glutamine (NADP(+) route): step 1/1.</text>
</comment>
<evidence type="ECO:0000256" key="7">
    <source>
        <dbReference type="ARBA" id="ARBA00012079"/>
    </source>
</evidence>
<name>A0A831R3L1_9GAMM</name>
<keyword evidence="11" id="KW-0479">Metal-binding</keyword>
<comment type="similarity">
    <text evidence="6">Belongs to the glutamate synthase family.</text>
</comment>
<evidence type="ECO:0000256" key="21">
    <source>
        <dbReference type="ARBA" id="ARBA00048151"/>
    </source>
</evidence>
<evidence type="ECO:0000256" key="11">
    <source>
        <dbReference type="ARBA" id="ARBA00022723"/>
    </source>
</evidence>
<evidence type="ECO:0000256" key="4">
    <source>
        <dbReference type="ARBA" id="ARBA00004802"/>
    </source>
</evidence>
<evidence type="ECO:0000256" key="14">
    <source>
        <dbReference type="ARBA" id="ARBA00022962"/>
    </source>
</evidence>
<evidence type="ECO:0000256" key="23">
    <source>
        <dbReference type="ARBA" id="ARBA00072108"/>
    </source>
</evidence>
<evidence type="ECO:0000256" key="8">
    <source>
        <dbReference type="ARBA" id="ARBA00022605"/>
    </source>
</evidence>
<organism evidence="26">
    <name type="scientific">Marinobacter antarcticus</name>
    <dbReference type="NCBI Taxonomy" id="564117"/>
    <lineage>
        <taxon>Bacteria</taxon>
        <taxon>Pseudomonadati</taxon>
        <taxon>Pseudomonadota</taxon>
        <taxon>Gammaproteobacteria</taxon>
        <taxon>Pseudomonadales</taxon>
        <taxon>Marinobacteraceae</taxon>
        <taxon>Marinobacter</taxon>
    </lineage>
</organism>
<feature type="domain" description="Glutamine amidotransferase type-2" evidence="25">
    <location>
        <begin position="15"/>
        <end position="405"/>
    </location>
</feature>
<dbReference type="PROSITE" id="PS51278">
    <property type="entry name" value="GATASE_TYPE_2"/>
    <property type="match status" value="1"/>
</dbReference>
<evidence type="ECO:0000256" key="24">
    <source>
        <dbReference type="ARBA" id="ARBA00079921"/>
    </source>
</evidence>
<evidence type="ECO:0000256" key="13">
    <source>
        <dbReference type="ARBA" id="ARBA00022857"/>
    </source>
</evidence>
<dbReference type="CDD" id="cd02808">
    <property type="entry name" value="GltS_FMN"/>
    <property type="match status" value="1"/>
</dbReference>
<evidence type="ECO:0000256" key="9">
    <source>
        <dbReference type="ARBA" id="ARBA00022630"/>
    </source>
</evidence>
<evidence type="ECO:0000256" key="2">
    <source>
        <dbReference type="ARBA" id="ARBA00001927"/>
    </source>
</evidence>
<keyword evidence="16" id="KW-0408">Iron</keyword>
<evidence type="ECO:0000256" key="15">
    <source>
        <dbReference type="ARBA" id="ARBA00023002"/>
    </source>
</evidence>
<dbReference type="FunFam" id="3.20.20.70:FF:000061">
    <property type="entry name" value="Glutamate synthase large subunit"/>
    <property type="match status" value="1"/>
</dbReference>
<comment type="pathway">
    <text evidence="5">Nitrogen metabolism.</text>
</comment>
<dbReference type="GO" id="GO:0004355">
    <property type="term" value="F:glutamate synthase (NADPH) activity"/>
    <property type="evidence" value="ECO:0007669"/>
    <property type="project" value="UniProtKB-EC"/>
</dbReference>
<dbReference type="InterPro" id="IPR050711">
    <property type="entry name" value="ET-N_metabolism_enzyme"/>
</dbReference>
<dbReference type="FunFam" id="3.60.20.10:FF:000001">
    <property type="entry name" value="Glutamate synthase, large subunit"/>
    <property type="match status" value="1"/>
</dbReference>
<dbReference type="InterPro" id="IPR002932">
    <property type="entry name" value="Glu_synthdom"/>
</dbReference>
<dbReference type="SUPFAM" id="SSF69336">
    <property type="entry name" value="Alpha subunit of glutamate synthase, C-terminal domain"/>
    <property type="match status" value="1"/>
</dbReference>
<dbReference type="EC" id="1.4.1.13" evidence="7"/>
<dbReference type="Pfam" id="PF04898">
    <property type="entry name" value="Glu_syn_central"/>
    <property type="match status" value="1"/>
</dbReference>
<dbReference type="InterPro" id="IPR017932">
    <property type="entry name" value="GATase_2_dom"/>
</dbReference>
<evidence type="ECO:0000256" key="20">
    <source>
        <dbReference type="ARBA" id="ARBA00037898"/>
    </source>
</evidence>
<proteinExistence type="inferred from homology"/>
<evidence type="ECO:0000256" key="22">
    <source>
        <dbReference type="ARBA" id="ARBA00053198"/>
    </source>
</evidence>
<dbReference type="InterPro" id="IPR006982">
    <property type="entry name" value="Glu_synth_centr_N"/>
</dbReference>
<dbReference type="InterPro" id="IPR013785">
    <property type="entry name" value="Aldolase_TIM"/>
</dbReference>
<dbReference type="Pfam" id="PF01493">
    <property type="entry name" value="GXGXG"/>
    <property type="match status" value="1"/>
</dbReference>
<keyword evidence="13" id="KW-0521">NADP</keyword>
<dbReference type="Gene3D" id="3.20.20.70">
    <property type="entry name" value="Aldolase class I"/>
    <property type="match status" value="2"/>
</dbReference>
<keyword evidence="17" id="KW-0411">Iron-sulfur</keyword>
<dbReference type="CDD" id="cd00713">
    <property type="entry name" value="GltS"/>
    <property type="match status" value="1"/>
</dbReference>
<dbReference type="PANTHER" id="PTHR11938">
    <property type="entry name" value="FAD NADPH DEHYDROGENASE/OXIDOREDUCTASE"/>
    <property type="match status" value="1"/>
</dbReference>
<evidence type="ECO:0000256" key="16">
    <source>
        <dbReference type="ARBA" id="ARBA00023004"/>
    </source>
</evidence>
<dbReference type="GO" id="GO:0019676">
    <property type="term" value="P:ammonia assimilation cycle"/>
    <property type="evidence" value="ECO:0007669"/>
    <property type="project" value="TreeGrafter"/>
</dbReference>
<evidence type="ECO:0000256" key="19">
    <source>
        <dbReference type="ARBA" id="ARBA00023291"/>
    </source>
</evidence>
<keyword evidence="8" id="KW-0028">Amino-acid biosynthesis</keyword>
<comment type="pathway">
    <text evidence="4">Energy metabolism; nitrogen metabolism.</text>
</comment>
<comment type="cofactor">
    <cofactor evidence="2">
        <name>[3Fe-4S] cluster</name>
        <dbReference type="ChEBI" id="CHEBI:21137"/>
    </cofactor>
</comment>
<evidence type="ECO:0000256" key="5">
    <source>
        <dbReference type="ARBA" id="ARBA00004909"/>
    </source>
</evidence>
<evidence type="ECO:0000313" key="26">
    <source>
        <dbReference type="EMBL" id="HEA51609.1"/>
    </source>
</evidence>
<dbReference type="GO" id="GO:0051538">
    <property type="term" value="F:3 iron, 4 sulfur cluster binding"/>
    <property type="evidence" value="ECO:0007669"/>
    <property type="project" value="UniProtKB-KW"/>
</dbReference>
<protein>
    <recommendedName>
        <fullName evidence="23">Glutamate synthase [NADPH] large chain</fullName>
        <ecNumber evidence="7">1.4.1.13</ecNumber>
    </recommendedName>
    <alternativeName>
        <fullName evidence="24">Glutamate synthase subunit alpha</fullName>
    </alternativeName>
</protein>
<evidence type="ECO:0000256" key="17">
    <source>
        <dbReference type="ARBA" id="ARBA00023014"/>
    </source>
</evidence>
<keyword evidence="12" id="KW-0274">FAD</keyword>
<dbReference type="FunFam" id="2.160.20.60:FF:000002">
    <property type="entry name" value="Glutamate synthase, large subunit"/>
    <property type="match status" value="1"/>
</dbReference>
<evidence type="ECO:0000256" key="1">
    <source>
        <dbReference type="ARBA" id="ARBA00001917"/>
    </source>
</evidence>
<reference evidence="26" key="1">
    <citation type="journal article" date="2020" name="mSystems">
        <title>Genome- and Community-Level Interaction Insights into Carbon Utilization and Element Cycling Functions of Hydrothermarchaeota in Hydrothermal Sediment.</title>
        <authorList>
            <person name="Zhou Z."/>
            <person name="Liu Y."/>
            <person name="Xu W."/>
            <person name="Pan J."/>
            <person name="Luo Z.H."/>
            <person name="Li M."/>
        </authorList>
    </citation>
    <scope>NUCLEOTIDE SEQUENCE [LARGE SCALE GENOMIC DNA]</scope>
    <source>
        <strain evidence="26">HyVt-357</strain>
    </source>
</reference>
<dbReference type="Gene3D" id="3.60.20.10">
    <property type="entry name" value="Glutamine Phosphoribosylpyrophosphate, subunit 1, domain 1"/>
    <property type="match status" value="1"/>
</dbReference>
<keyword evidence="9" id="KW-0285">Flavoprotein</keyword>
<comment type="function">
    <text evidence="22">Catalyzes the conversion of L-glutamine and 2-oxoglutarate into two molecules of L-glutamate.</text>
</comment>
<dbReference type="GO" id="GO:0006537">
    <property type="term" value="P:glutamate biosynthetic process"/>
    <property type="evidence" value="ECO:0007669"/>
    <property type="project" value="UniProtKB-KW"/>
</dbReference>
<dbReference type="Pfam" id="PF00310">
    <property type="entry name" value="GATase_2"/>
    <property type="match status" value="1"/>
</dbReference>
<keyword evidence="14" id="KW-0315">Glutamine amidotransferase</keyword>
<evidence type="ECO:0000256" key="10">
    <source>
        <dbReference type="ARBA" id="ARBA00022643"/>
    </source>
</evidence>
<comment type="catalytic activity">
    <reaction evidence="21">
        <text>2 L-glutamate + NADP(+) = L-glutamine + 2-oxoglutarate + NADPH + H(+)</text>
        <dbReference type="Rhea" id="RHEA:15501"/>
        <dbReference type="ChEBI" id="CHEBI:15378"/>
        <dbReference type="ChEBI" id="CHEBI:16810"/>
        <dbReference type="ChEBI" id="CHEBI:29985"/>
        <dbReference type="ChEBI" id="CHEBI:57783"/>
        <dbReference type="ChEBI" id="CHEBI:58349"/>
        <dbReference type="ChEBI" id="CHEBI:58359"/>
        <dbReference type="EC" id="1.4.1.13"/>
    </reaction>
</comment>
<evidence type="ECO:0000259" key="25">
    <source>
        <dbReference type="PROSITE" id="PS51278"/>
    </source>
</evidence>
<dbReference type="FunFam" id="3.20.20.70:FF:000109">
    <property type="entry name" value="Glutamate synthase, large subunit"/>
    <property type="match status" value="1"/>
</dbReference>
<evidence type="ECO:0000256" key="12">
    <source>
        <dbReference type="ARBA" id="ARBA00022827"/>
    </source>
</evidence>
<dbReference type="Pfam" id="PF01645">
    <property type="entry name" value="Glu_synthase"/>
    <property type="match status" value="1"/>
</dbReference>
<keyword evidence="15 26" id="KW-0560">Oxidoreductase</keyword>
<comment type="cofactor">
    <cofactor evidence="1">
        <name>FMN</name>
        <dbReference type="ChEBI" id="CHEBI:58210"/>
    </cofactor>
</comment>
<comment type="caution">
    <text evidence="26">The sequence shown here is derived from an EMBL/GenBank/DDBJ whole genome shotgun (WGS) entry which is preliminary data.</text>
</comment>
<evidence type="ECO:0000256" key="6">
    <source>
        <dbReference type="ARBA" id="ARBA00009716"/>
    </source>
</evidence>
<dbReference type="SUPFAM" id="SSF56235">
    <property type="entry name" value="N-terminal nucleophile aminohydrolases (Ntn hydrolases)"/>
    <property type="match status" value="1"/>
</dbReference>
<dbReference type="RefSeq" id="WP_304099488.1">
    <property type="nucleotide sequence ID" value="NZ_DRGY01000036.1"/>
</dbReference>
<keyword evidence="18" id="KW-0314">Glutamate biosynthesis</keyword>
<dbReference type="CDD" id="cd00982">
    <property type="entry name" value="gltB_C"/>
    <property type="match status" value="1"/>
</dbReference>
<dbReference type="GO" id="GO:0046872">
    <property type="term" value="F:metal ion binding"/>
    <property type="evidence" value="ECO:0007669"/>
    <property type="project" value="UniProtKB-KW"/>
</dbReference>
<dbReference type="Proteomes" id="UP000885748">
    <property type="component" value="Unassembled WGS sequence"/>
</dbReference>
<accession>A0A831R3L1</accession>
<gene>
    <name evidence="26" type="primary">gltB</name>
    <name evidence="26" type="ORF">ENI00_04645</name>
</gene>
<evidence type="ECO:0000256" key="3">
    <source>
        <dbReference type="ARBA" id="ARBA00001974"/>
    </source>
</evidence>
<dbReference type="SUPFAM" id="SSF51395">
    <property type="entry name" value="FMN-linked oxidoreductases"/>
    <property type="match status" value="1"/>
</dbReference>